<evidence type="ECO:0000313" key="3">
    <source>
        <dbReference type="Proteomes" id="UP000007726"/>
    </source>
</evidence>
<evidence type="ECO:0008006" key="4">
    <source>
        <dbReference type="Google" id="ProtNLM"/>
    </source>
</evidence>
<gene>
    <name evidence="2" type="ordered locus">Dhaf_1839</name>
</gene>
<dbReference type="HOGENOM" id="CLU_2522138_0_0_9"/>
<evidence type="ECO:0000313" key="2">
    <source>
        <dbReference type="EMBL" id="ACL19881.1"/>
    </source>
</evidence>
<feature type="transmembrane region" description="Helical" evidence="1">
    <location>
        <begin position="20"/>
        <end position="45"/>
    </location>
</feature>
<dbReference type="KEGG" id="dhd:Dhaf_1839"/>
<dbReference type="AlphaFoldDB" id="B8FQJ1"/>
<name>B8FQJ1_DESHD</name>
<dbReference type="InterPro" id="IPR021529">
    <property type="entry name" value="DUF2798"/>
</dbReference>
<protein>
    <recommendedName>
        <fullName evidence="4">DUF2798 domain-containing protein</fullName>
    </recommendedName>
</protein>
<dbReference type="EMBL" id="CP001336">
    <property type="protein sequence ID" value="ACL19881.1"/>
    <property type="molecule type" value="Genomic_DNA"/>
</dbReference>
<dbReference type="Pfam" id="PF11391">
    <property type="entry name" value="DUF2798"/>
    <property type="match status" value="1"/>
</dbReference>
<keyword evidence="1" id="KW-1133">Transmembrane helix</keyword>
<dbReference type="Proteomes" id="UP000007726">
    <property type="component" value="Chromosome"/>
</dbReference>
<dbReference type="RefSeq" id="WP_015943695.1">
    <property type="nucleotide sequence ID" value="NC_011830.1"/>
</dbReference>
<accession>B8FQJ1</accession>
<proteinExistence type="predicted"/>
<feature type="transmembrane region" description="Helical" evidence="1">
    <location>
        <begin position="57"/>
        <end position="75"/>
    </location>
</feature>
<reference evidence="2 3" key="1">
    <citation type="journal article" date="2012" name="BMC Microbiol.">
        <title>Genome sequence of Desulfitobacterium hafniense DCB-2, a Gram-positive anaerobe capable of dehalogenation and metal reduction.</title>
        <authorList>
            <person name="Kim S.H."/>
            <person name="Harzman C."/>
            <person name="Davis J.K."/>
            <person name="Hutcheson R."/>
            <person name="Broderick J.B."/>
            <person name="Marsh T.L."/>
            <person name="Tiedje J.M."/>
        </authorList>
    </citation>
    <scope>NUCLEOTIDE SEQUENCE [LARGE SCALE GENOMIC DNA]</scope>
    <source>
        <strain evidence="3">DSM 10664 / DCB-2</strain>
    </source>
</reference>
<evidence type="ECO:0000256" key="1">
    <source>
        <dbReference type="SAM" id="Phobius"/>
    </source>
</evidence>
<keyword evidence="1" id="KW-0812">Transmembrane</keyword>
<keyword evidence="1" id="KW-0472">Membrane</keyword>
<sequence>MNVQENAQVKVGQFINKRTLFISVCMALTFSMVMSFVMAIVNVGFTDILLRVWLTRWPIGFLTALPLSLFLPRLFNGLADKLNL</sequence>
<organism evidence="2 3">
    <name type="scientific">Desulfitobacterium hafniense (strain DSM 10664 / DCB-2)</name>
    <dbReference type="NCBI Taxonomy" id="272564"/>
    <lineage>
        <taxon>Bacteria</taxon>
        <taxon>Bacillati</taxon>
        <taxon>Bacillota</taxon>
        <taxon>Clostridia</taxon>
        <taxon>Eubacteriales</taxon>
        <taxon>Desulfitobacteriaceae</taxon>
        <taxon>Desulfitobacterium</taxon>
    </lineage>
</organism>